<dbReference type="PROSITE" id="PS50235">
    <property type="entry name" value="USP_3"/>
    <property type="match status" value="1"/>
</dbReference>
<name>A0A9N9SCU2_PHACE</name>
<dbReference type="SUPFAM" id="SSF54001">
    <property type="entry name" value="Cysteine proteinases"/>
    <property type="match status" value="1"/>
</dbReference>
<dbReference type="InterPro" id="IPR028889">
    <property type="entry name" value="USP"/>
</dbReference>
<dbReference type="Proteomes" id="UP001153737">
    <property type="component" value="Chromosome 15"/>
</dbReference>
<sequence>MPIVLDTCGPWGPSAREMISTIGHLIYAQSSEDRSTEYLRQRISIENQRGNAAPILNTIPSSKGLEEIFYVLGDAFSIKTRTCASRSTQGDSLELFKPIHAVDVPPTSTVVESLSNHQSTYSTPSDILTGNRNSKSMYLRSSNRNCEYWSMDYPISWKISGLNGMNNNGNTCFMNSIIKCLSHTNWLLEYLYPARRDL</sequence>
<dbReference type="Pfam" id="PF00443">
    <property type="entry name" value="UCH"/>
    <property type="match status" value="1"/>
</dbReference>
<evidence type="ECO:0000259" key="1">
    <source>
        <dbReference type="PROSITE" id="PS50235"/>
    </source>
</evidence>
<dbReference type="OrthoDB" id="2016582at2759"/>
<gene>
    <name evidence="2" type="ORF">PHAECO_LOCUS4731</name>
</gene>
<dbReference type="InterPro" id="IPR038765">
    <property type="entry name" value="Papain-like_cys_pep_sf"/>
</dbReference>
<dbReference type="GO" id="GO:0016579">
    <property type="term" value="P:protein deubiquitination"/>
    <property type="evidence" value="ECO:0007669"/>
    <property type="project" value="InterPro"/>
</dbReference>
<proteinExistence type="predicted"/>
<dbReference type="EMBL" id="OU896721">
    <property type="protein sequence ID" value="CAG9817184.1"/>
    <property type="molecule type" value="Genomic_DNA"/>
</dbReference>
<dbReference type="InterPro" id="IPR001394">
    <property type="entry name" value="Peptidase_C19_UCH"/>
</dbReference>
<feature type="domain" description="USP" evidence="1">
    <location>
        <begin position="163"/>
        <end position="198"/>
    </location>
</feature>
<reference evidence="2" key="2">
    <citation type="submission" date="2022-10" db="EMBL/GenBank/DDBJ databases">
        <authorList>
            <consortium name="ENA_rothamsted_submissions"/>
            <consortium name="culmorum"/>
            <person name="King R."/>
        </authorList>
    </citation>
    <scope>NUCLEOTIDE SEQUENCE</scope>
</reference>
<dbReference type="Gene3D" id="3.90.70.10">
    <property type="entry name" value="Cysteine proteinases"/>
    <property type="match status" value="1"/>
</dbReference>
<evidence type="ECO:0000313" key="2">
    <source>
        <dbReference type="EMBL" id="CAG9817184.1"/>
    </source>
</evidence>
<accession>A0A9N9SCU2</accession>
<evidence type="ECO:0000313" key="3">
    <source>
        <dbReference type="Proteomes" id="UP001153737"/>
    </source>
</evidence>
<organism evidence="2 3">
    <name type="scientific">Phaedon cochleariae</name>
    <name type="common">Mustard beetle</name>
    <dbReference type="NCBI Taxonomy" id="80249"/>
    <lineage>
        <taxon>Eukaryota</taxon>
        <taxon>Metazoa</taxon>
        <taxon>Ecdysozoa</taxon>
        <taxon>Arthropoda</taxon>
        <taxon>Hexapoda</taxon>
        <taxon>Insecta</taxon>
        <taxon>Pterygota</taxon>
        <taxon>Neoptera</taxon>
        <taxon>Endopterygota</taxon>
        <taxon>Coleoptera</taxon>
        <taxon>Polyphaga</taxon>
        <taxon>Cucujiformia</taxon>
        <taxon>Chrysomeloidea</taxon>
        <taxon>Chrysomelidae</taxon>
        <taxon>Chrysomelinae</taxon>
        <taxon>Chrysomelini</taxon>
        <taxon>Phaedon</taxon>
    </lineage>
</organism>
<protein>
    <recommendedName>
        <fullName evidence="1">USP domain-containing protein</fullName>
    </recommendedName>
</protein>
<dbReference type="GO" id="GO:0004843">
    <property type="term" value="F:cysteine-type deubiquitinase activity"/>
    <property type="evidence" value="ECO:0007669"/>
    <property type="project" value="InterPro"/>
</dbReference>
<keyword evidence="3" id="KW-1185">Reference proteome</keyword>
<dbReference type="AlphaFoldDB" id="A0A9N9SCU2"/>
<reference evidence="2" key="1">
    <citation type="submission" date="2022-01" db="EMBL/GenBank/DDBJ databases">
        <authorList>
            <person name="King R."/>
        </authorList>
    </citation>
    <scope>NUCLEOTIDE SEQUENCE</scope>
</reference>